<feature type="compositionally biased region" description="Basic and acidic residues" evidence="1">
    <location>
        <begin position="78"/>
        <end position="149"/>
    </location>
</feature>
<dbReference type="Proteomes" id="UP000821866">
    <property type="component" value="Chromosome 3"/>
</dbReference>
<gene>
    <name evidence="2" type="ORF">HPB51_011886</name>
</gene>
<evidence type="ECO:0000313" key="3">
    <source>
        <dbReference type="Proteomes" id="UP000821866"/>
    </source>
</evidence>
<organism evidence="2 3">
    <name type="scientific">Rhipicephalus microplus</name>
    <name type="common">Cattle tick</name>
    <name type="synonym">Boophilus microplus</name>
    <dbReference type="NCBI Taxonomy" id="6941"/>
    <lineage>
        <taxon>Eukaryota</taxon>
        <taxon>Metazoa</taxon>
        <taxon>Ecdysozoa</taxon>
        <taxon>Arthropoda</taxon>
        <taxon>Chelicerata</taxon>
        <taxon>Arachnida</taxon>
        <taxon>Acari</taxon>
        <taxon>Parasitiformes</taxon>
        <taxon>Ixodida</taxon>
        <taxon>Ixodoidea</taxon>
        <taxon>Ixodidae</taxon>
        <taxon>Rhipicephalinae</taxon>
        <taxon>Rhipicephalus</taxon>
        <taxon>Boophilus</taxon>
    </lineage>
</organism>
<feature type="region of interest" description="Disordered" evidence="1">
    <location>
        <begin position="25"/>
        <end position="357"/>
    </location>
</feature>
<evidence type="ECO:0000313" key="2">
    <source>
        <dbReference type="EMBL" id="KAH8030842.1"/>
    </source>
</evidence>
<feature type="compositionally biased region" description="Basic and acidic residues" evidence="1">
    <location>
        <begin position="265"/>
        <end position="277"/>
    </location>
</feature>
<sequence length="505" mass="58155">MTIGTLLQLPYHRCTATVLMRDAGRDDRGHRGRRFMKEDEELPSETYDYHGPSGGDPRGLPRRPSEPPRRPQSTPRYGGDRDRFFESTDRGRHSYSYSEHHGGDRECFNDFGDRGELDREYYRGRDDPRRFGDGRNHEYQPDHMQHWPDDDQDWGPPPPGHRYSEERGRPGGMGQRPFIPEYSSGFDEERPSYMPCQESRRSSCSVPNRYQDWGPEGLRKGPHNLGPSEWEDEYGSLPYHPEPPDFGGMERAPVLSEEYPGGNMRDADLRGYDERPPKSSSHGYSRPRQFQEGSREMLGMPPYEDRPHHSPGSGRRPFREGFSEMQRPPRLPSNQQPPSGPMGQEESQTFQGVSSHDNVLNLDNPVFNELPMMPSKDTSHPPLPNRPKGMEAEQATESLHRNVPANSVNLWPNFRTTGRSDQPGASGYRRPPLSQERALDVPKKVWAVFRPTQLLFFLPHNTLFQQFQGDHPQASMSRNNVPRCQWPLHRVRAHRALGDRRDSGW</sequence>
<comment type="caution">
    <text evidence="2">The sequence shown here is derived from an EMBL/GenBank/DDBJ whole genome shotgun (WGS) entry which is preliminary data.</text>
</comment>
<accession>A0A9J6E936</accession>
<evidence type="ECO:0000256" key="1">
    <source>
        <dbReference type="SAM" id="MobiDB-lite"/>
    </source>
</evidence>
<protein>
    <submittedName>
        <fullName evidence="2">Uncharacterized protein</fullName>
    </submittedName>
</protein>
<dbReference type="EMBL" id="JABSTU010000005">
    <property type="protein sequence ID" value="KAH8030842.1"/>
    <property type="molecule type" value="Genomic_DNA"/>
</dbReference>
<feature type="region of interest" description="Disordered" evidence="1">
    <location>
        <begin position="408"/>
        <end position="435"/>
    </location>
</feature>
<feature type="compositionally biased region" description="Polar residues" evidence="1">
    <location>
        <begin position="408"/>
        <end position="420"/>
    </location>
</feature>
<proteinExistence type="predicted"/>
<reference evidence="2" key="2">
    <citation type="submission" date="2021-09" db="EMBL/GenBank/DDBJ databases">
        <authorList>
            <person name="Jia N."/>
            <person name="Wang J."/>
            <person name="Shi W."/>
            <person name="Du L."/>
            <person name="Sun Y."/>
            <person name="Zhan W."/>
            <person name="Jiang J."/>
            <person name="Wang Q."/>
            <person name="Zhang B."/>
            <person name="Ji P."/>
            <person name="Sakyi L.B."/>
            <person name="Cui X."/>
            <person name="Yuan T."/>
            <person name="Jiang B."/>
            <person name="Yang W."/>
            <person name="Lam T.T.-Y."/>
            <person name="Chang Q."/>
            <person name="Ding S."/>
            <person name="Wang X."/>
            <person name="Zhu J."/>
            <person name="Ruan X."/>
            <person name="Zhao L."/>
            <person name="Wei J."/>
            <person name="Que T."/>
            <person name="Du C."/>
            <person name="Cheng J."/>
            <person name="Dai P."/>
            <person name="Han X."/>
            <person name="Huang E."/>
            <person name="Gao Y."/>
            <person name="Liu J."/>
            <person name="Shao H."/>
            <person name="Ye R."/>
            <person name="Li L."/>
            <person name="Wei W."/>
            <person name="Wang X."/>
            <person name="Wang C."/>
            <person name="Huo Q."/>
            <person name="Li W."/>
            <person name="Guo W."/>
            <person name="Chen H."/>
            <person name="Chen S."/>
            <person name="Zhou L."/>
            <person name="Zhou L."/>
            <person name="Ni X."/>
            <person name="Tian J."/>
            <person name="Zhou Y."/>
            <person name="Sheng Y."/>
            <person name="Liu T."/>
            <person name="Pan Y."/>
            <person name="Xia L."/>
            <person name="Li J."/>
            <person name="Zhao F."/>
            <person name="Cao W."/>
        </authorList>
    </citation>
    <scope>NUCLEOTIDE SEQUENCE</scope>
    <source>
        <strain evidence="2">Rmic-2018</strain>
        <tissue evidence="2">Larvae</tissue>
    </source>
</reference>
<dbReference type="AlphaFoldDB" id="A0A9J6E936"/>
<name>A0A9J6E936_RHIMP</name>
<keyword evidence="3" id="KW-1185">Reference proteome</keyword>
<reference evidence="2" key="1">
    <citation type="journal article" date="2020" name="Cell">
        <title>Large-Scale Comparative Analyses of Tick Genomes Elucidate Their Genetic Diversity and Vector Capacities.</title>
        <authorList>
            <consortium name="Tick Genome and Microbiome Consortium (TIGMIC)"/>
            <person name="Jia N."/>
            <person name="Wang J."/>
            <person name="Shi W."/>
            <person name="Du L."/>
            <person name="Sun Y."/>
            <person name="Zhan W."/>
            <person name="Jiang J.F."/>
            <person name="Wang Q."/>
            <person name="Zhang B."/>
            <person name="Ji P."/>
            <person name="Bell-Sakyi L."/>
            <person name="Cui X.M."/>
            <person name="Yuan T.T."/>
            <person name="Jiang B.G."/>
            <person name="Yang W.F."/>
            <person name="Lam T.T."/>
            <person name="Chang Q.C."/>
            <person name="Ding S.J."/>
            <person name="Wang X.J."/>
            <person name="Zhu J.G."/>
            <person name="Ruan X.D."/>
            <person name="Zhao L."/>
            <person name="Wei J.T."/>
            <person name="Ye R.Z."/>
            <person name="Que T.C."/>
            <person name="Du C.H."/>
            <person name="Zhou Y.H."/>
            <person name="Cheng J.X."/>
            <person name="Dai P.F."/>
            <person name="Guo W.B."/>
            <person name="Han X.H."/>
            <person name="Huang E.J."/>
            <person name="Li L.F."/>
            <person name="Wei W."/>
            <person name="Gao Y.C."/>
            <person name="Liu J.Z."/>
            <person name="Shao H.Z."/>
            <person name="Wang X."/>
            <person name="Wang C.C."/>
            <person name="Yang T.C."/>
            <person name="Huo Q.B."/>
            <person name="Li W."/>
            <person name="Chen H.Y."/>
            <person name="Chen S.E."/>
            <person name="Zhou L.G."/>
            <person name="Ni X.B."/>
            <person name="Tian J.H."/>
            <person name="Sheng Y."/>
            <person name="Liu T."/>
            <person name="Pan Y.S."/>
            <person name="Xia L.Y."/>
            <person name="Li J."/>
            <person name="Zhao F."/>
            <person name="Cao W.C."/>
        </authorList>
    </citation>
    <scope>NUCLEOTIDE SEQUENCE</scope>
    <source>
        <strain evidence="2">Rmic-2018</strain>
    </source>
</reference>
<feature type="compositionally biased region" description="Polar residues" evidence="1">
    <location>
        <begin position="345"/>
        <end position="357"/>
    </location>
</feature>